<dbReference type="EMBL" id="AMQM01004260">
    <property type="status" value="NOT_ANNOTATED_CDS"/>
    <property type="molecule type" value="Genomic_DNA"/>
</dbReference>
<evidence type="ECO:0000313" key="2">
    <source>
        <dbReference type="EnsemblMetazoa" id="HelroP172529"/>
    </source>
</evidence>
<dbReference type="InParanoid" id="T1F5G8"/>
<sequence>MCIRLVCCVEIDERNEKITVTEYFGCPVVIPFEAKPKKALTALWDCENLVINKDYELIRFGIKFKKPGTFKCKFALSYAFHLTDRKKTWSVDISILENPGGSSQCFSSQL</sequence>
<name>T1F5G8_HELRO</name>
<dbReference type="GeneID" id="20204067"/>
<proteinExistence type="predicted"/>
<dbReference type="EMBL" id="KB096502">
    <property type="protein sequence ID" value="ESO04183.1"/>
    <property type="molecule type" value="Genomic_DNA"/>
</dbReference>
<dbReference type="HOGENOM" id="CLU_2173694_0_0_1"/>
<evidence type="ECO:0000313" key="3">
    <source>
        <dbReference type="Proteomes" id="UP000015101"/>
    </source>
</evidence>
<protein>
    <submittedName>
        <fullName evidence="1 2">Uncharacterized protein</fullName>
    </submittedName>
</protein>
<dbReference type="EnsemblMetazoa" id="HelroT172529">
    <property type="protein sequence ID" value="HelroP172529"/>
    <property type="gene ID" value="HelroG172529"/>
</dbReference>
<organism evidence="2 3">
    <name type="scientific">Helobdella robusta</name>
    <name type="common">Californian leech</name>
    <dbReference type="NCBI Taxonomy" id="6412"/>
    <lineage>
        <taxon>Eukaryota</taxon>
        <taxon>Metazoa</taxon>
        <taxon>Spiralia</taxon>
        <taxon>Lophotrochozoa</taxon>
        <taxon>Annelida</taxon>
        <taxon>Clitellata</taxon>
        <taxon>Hirudinea</taxon>
        <taxon>Rhynchobdellida</taxon>
        <taxon>Glossiphoniidae</taxon>
        <taxon>Helobdella</taxon>
    </lineage>
</organism>
<dbReference type="AlphaFoldDB" id="T1F5G8"/>
<reference evidence="1 3" key="2">
    <citation type="journal article" date="2013" name="Nature">
        <title>Insights into bilaterian evolution from three spiralian genomes.</title>
        <authorList>
            <person name="Simakov O."/>
            <person name="Marletaz F."/>
            <person name="Cho S.J."/>
            <person name="Edsinger-Gonzales E."/>
            <person name="Havlak P."/>
            <person name="Hellsten U."/>
            <person name="Kuo D.H."/>
            <person name="Larsson T."/>
            <person name="Lv J."/>
            <person name="Arendt D."/>
            <person name="Savage R."/>
            <person name="Osoegawa K."/>
            <person name="de Jong P."/>
            <person name="Grimwood J."/>
            <person name="Chapman J.A."/>
            <person name="Shapiro H."/>
            <person name="Aerts A."/>
            <person name="Otillar R.P."/>
            <person name="Terry A.Y."/>
            <person name="Boore J.L."/>
            <person name="Grigoriev I.V."/>
            <person name="Lindberg D.R."/>
            <person name="Seaver E.C."/>
            <person name="Weisblat D.A."/>
            <person name="Putnam N.H."/>
            <person name="Rokhsar D.S."/>
        </authorList>
    </citation>
    <scope>NUCLEOTIDE SEQUENCE</scope>
</reference>
<dbReference type="KEGG" id="hro:HELRODRAFT_172529"/>
<gene>
    <name evidence="2" type="primary">20204067</name>
    <name evidence="1" type="ORF">HELRODRAFT_172529</name>
</gene>
<reference evidence="3" key="1">
    <citation type="submission" date="2012-12" db="EMBL/GenBank/DDBJ databases">
        <authorList>
            <person name="Hellsten U."/>
            <person name="Grimwood J."/>
            <person name="Chapman J.A."/>
            <person name="Shapiro H."/>
            <person name="Aerts A."/>
            <person name="Otillar R.P."/>
            <person name="Terry A.Y."/>
            <person name="Boore J.L."/>
            <person name="Simakov O."/>
            <person name="Marletaz F."/>
            <person name="Cho S.-J."/>
            <person name="Edsinger-Gonzales E."/>
            <person name="Havlak P."/>
            <person name="Kuo D.-H."/>
            <person name="Larsson T."/>
            <person name="Lv J."/>
            <person name="Arendt D."/>
            <person name="Savage R."/>
            <person name="Osoegawa K."/>
            <person name="de Jong P."/>
            <person name="Lindberg D.R."/>
            <person name="Seaver E.C."/>
            <person name="Weisblat D.A."/>
            <person name="Putnam N.H."/>
            <person name="Grigoriev I.V."/>
            <person name="Rokhsar D.S."/>
        </authorList>
    </citation>
    <scope>NUCLEOTIDE SEQUENCE</scope>
</reference>
<accession>T1F5G8</accession>
<evidence type="ECO:0000313" key="1">
    <source>
        <dbReference type="EMBL" id="ESO04183.1"/>
    </source>
</evidence>
<keyword evidence="3" id="KW-1185">Reference proteome</keyword>
<dbReference type="RefSeq" id="XP_009017452.1">
    <property type="nucleotide sequence ID" value="XM_009019204.1"/>
</dbReference>
<reference evidence="2" key="3">
    <citation type="submission" date="2015-06" db="UniProtKB">
        <authorList>
            <consortium name="EnsemblMetazoa"/>
        </authorList>
    </citation>
    <scope>IDENTIFICATION</scope>
</reference>
<dbReference type="CTD" id="20204067"/>
<dbReference type="Proteomes" id="UP000015101">
    <property type="component" value="Unassembled WGS sequence"/>
</dbReference>